<dbReference type="STRING" id="869212.Turpa_1877"/>
<accession>I4B5G7</accession>
<dbReference type="OrthoDB" id="9898419at2"/>
<protein>
    <submittedName>
        <fullName evidence="2">Uncharacterized protein</fullName>
    </submittedName>
</protein>
<dbReference type="KEGG" id="tpx:Turpa_1877"/>
<dbReference type="EMBL" id="CP002959">
    <property type="protein sequence ID" value="AFM12524.1"/>
    <property type="molecule type" value="Genomic_DNA"/>
</dbReference>
<sequence length="207" mass="23413">MLGYLKTLTFILFMLSLGFTWRYEYWLLYHLSFGALVVLALFIGFTFVVGFYLKDSTNAALNAIGKVYETLFQYTALAQGVFYTTLVFYVVGTTVNGDMPLPDFDRQFMFDWMYGSGFATLLVYVSLLAMLLFFQKLSPQGYLLAAFIAAVGAALPIYFFAAENQVRSLHANYGGFFTYSFIFSHLALSAAGMYSMVLIGKQKKQKR</sequence>
<dbReference type="Proteomes" id="UP000006048">
    <property type="component" value="Chromosome"/>
</dbReference>
<name>I4B5G7_TURPD</name>
<feature type="transmembrane region" description="Helical" evidence="1">
    <location>
        <begin position="141"/>
        <end position="161"/>
    </location>
</feature>
<dbReference type="AlphaFoldDB" id="I4B5G7"/>
<feature type="transmembrane region" description="Helical" evidence="1">
    <location>
        <begin position="112"/>
        <end position="134"/>
    </location>
</feature>
<feature type="transmembrane region" description="Helical" evidence="1">
    <location>
        <begin position="32"/>
        <end position="53"/>
    </location>
</feature>
<keyword evidence="1" id="KW-1133">Transmembrane helix</keyword>
<keyword evidence="1" id="KW-0472">Membrane</keyword>
<evidence type="ECO:0000313" key="2">
    <source>
        <dbReference type="EMBL" id="AFM12524.1"/>
    </source>
</evidence>
<evidence type="ECO:0000256" key="1">
    <source>
        <dbReference type="SAM" id="Phobius"/>
    </source>
</evidence>
<dbReference type="HOGENOM" id="CLU_1325889_0_0_12"/>
<proteinExistence type="predicted"/>
<feature type="transmembrane region" description="Helical" evidence="1">
    <location>
        <begin position="176"/>
        <end position="199"/>
    </location>
</feature>
<keyword evidence="3" id="KW-1185">Reference proteome</keyword>
<organism evidence="2 3">
    <name type="scientific">Turneriella parva (strain ATCC BAA-1111 / DSM 21527 / NCTC 11395 / H)</name>
    <name type="common">Leptospira parva</name>
    <dbReference type="NCBI Taxonomy" id="869212"/>
    <lineage>
        <taxon>Bacteria</taxon>
        <taxon>Pseudomonadati</taxon>
        <taxon>Spirochaetota</taxon>
        <taxon>Spirochaetia</taxon>
        <taxon>Leptospirales</taxon>
        <taxon>Leptospiraceae</taxon>
        <taxon>Turneriella</taxon>
    </lineage>
</organism>
<feature type="transmembrane region" description="Helical" evidence="1">
    <location>
        <begin position="74"/>
        <end position="92"/>
    </location>
</feature>
<gene>
    <name evidence="2" type="ordered locus">Turpa_1877</name>
</gene>
<reference evidence="2 3" key="1">
    <citation type="submission" date="2012-06" db="EMBL/GenBank/DDBJ databases">
        <title>The complete chromosome of genome of Turneriella parva DSM 21527.</title>
        <authorList>
            <consortium name="US DOE Joint Genome Institute (JGI-PGF)"/>
            <person name="Lucas S."/>
            <person name="Han J."/>
            <person name="Lapidus A."/>
            <person name="Bruce D."/>
            <person name="Goodwin L."/>
            <person name="Pitluck S."/>
            <person name="Peters L."/>
            <person name="Kyrpides N."/>
            <person name="Mavromatis K."/>
            <person name="Ivanova N."/>
            <person name="Mikhailova N."/>
            <person name="Chertkov O."/>
            <person name="Detter J.C."/>
            <person name="Tapia R."/>
            <person name="Han C."/>
            <person name="Land M."/>
            <person name="Hauser L."/>
            <person name="Markowitz V."/>
            <person name="Cheng J.-F."/>
            <person name="Hugenholtz P."/>
            <person name="Woyke T."/>
            <person name="Wu D."/>
            <person name="Gronow S."/>
            <person name="Wellnitz S."/>
            <person name="Brambilla E."/>
            <person name="Klenk H.-P."/>
            <person name="Eisen J.A."/>
        </authorList>
    </citation>
    <scope>NUCLEOTIDE SEQUENCE [LARGE SCALE GENOMIC DNA]</scope>
    <source>
        <strain evidence="3">ATCC BAA-1111 / DSM 21527 / NCTC 11395 / H</strain>
    </source>
</reference>
<keyword evidence="1" id="KW-0812">Transmembrane</keyword>
<dbReference type="RefSeq" id="WP_014803033.1">
    <property type="nucleotide sequence ID" value="NC_018020.1"/>
</dbReference>
<evidence type="ECO:0000313" key="3">
    <source>
        <dbReference type="Proteomes" id="UP000006048"/>
    </source>
</evidence>